<evidence type="ECO:0000256" key="3">
    <source>
        <dbReference type="ARBA" id="ARBA00022692"/>
    </source>
</evidence>
<feature type="transmembrane region" description="Helical" evidence="6">
    <location>
        <begin position="133"/>
        <end position="154"/>
    </location>
</feature>
<dbReference type="Pfam" id="PF07690">
    <property type="entry name" value="MFS_1"/>
    <property type="match status" value="1"/>
</dbReference>
<evidence type="ECO:0000313" key="10">
    <source>
        <dbReference type="Proteomes" id="UP000220639"/>
    </source>
</evidence>
<evidence type="ECO:0000313" key="11">
    <source>
        <dbReference type="Proteomes" id="UP001458070"/>
    </source>
</evidence>
<comment type="subcellular location">
    <subcellularLocation>
        <location evidence="1">Cell membrane</location>
        <topology evidence="1">Multi-pass membrane protein</topology>
    </subcellularLocation>
</comment>
<feature type="transmembrane region" description="Helical" evidence="6">
    <location>
        <begin position="358"/>
        <end position="374"/>
    </location>
</feature>
<keyword evidence="11" id="KW-1185">Reference proteome</keyword>
<dbReference type="InterPro" id="IPR036259">
    <property type="entry name" value="MFS_trans_sf"/>
</dbReference>
<accession>A0A285B3U5</accession>
<dbReference type="Gene3D" id="1.20.1250.20">
    <property type="entry name" value="MFS general substrate transporter like domains"/>
    <property type="match status" value="2"/>
</dbReference>
<reference evidence="8 11" key="3">
    <citation type="submission" date="2024-04" db="EMBL/GenBank/DDBJ databases">
        <title>Draft genome assemblies of urinary isolates.</title>
        <authorList>
            <person name="Appleberry H."/>
            <person name="Kula A."/>
            <person name="Wolfe A.J."/>
            <person name="Putonti C."/>
        </authorList>
    </citation>
    <scope>NUCLEOTIDE SEQUENCE [LARGE SCALE GENOMIC DNA]</scope>
    <source>
        <strain evidence="8 11">UMB12529</strain>
    </source>
</reference>
<dbReference type="Proteomes" id="UP000220639">
    <property type="component" value="Unassembled WGS sequence"/>
</dbReference>
<dbReference type="InterPro" id="IPR020846">
    <property type="entry name" value="MFS_dom"/>
</dbReference>
<evidence type="ECO:0000259" key="7">
    <source>
        <dbReference type="PROSITE" id="PS50850"/>
    </source>
</evidence>
<evidence type="ECO:0000256" key="6">
    <source>
        <dbReference type="SAM" id="Phobius"/>
    </source>
</evidence>
<evidence type="ECO:0000256" key="5">
    <source>
        <dbReference type="ARBA" id="ARBA00023136"/>
    </source>
</evidence>
<organism evidence="9 10">
    <name type="scientific">Klebsiella grimontii</name>
    <dbReference type="NCBI Taxonomy" id="2058152"/>
    <lineage>
        <taxon>Bacteria</taxon>
        <taxon>Pseudomonadati</taxon>
        <taxon>Pseudomonadota</taxon>
        <taxon>Gammaproteobacteria</taxon>
        <taxon>Enterobacterales</taxon>
        <taxon>Enterobacteriaceae</taxon>
        <taxon>Klebsiella/Raoultella group</taxon>
        <taxon>Klebsiella</taxon>
    </lineage>
</organism>
<dbReference type="PROSITE" id="PS50850">
    <property type="entry name" value="MFS"/>
    <property type="match status" value="1"/>
</dbReference>
<dbReference type="Proteomes" id="UP001458070">
    <property type="component" value="Unassembled WGS sequence"/>
</dbReference>
<feature type="transmembrane region" description="Helical" evidence="6">
    <location>
        <begin position="237"/>
        <end position="255"/>
    </location>
</feature>
<reference evidence="10" key="2">
    <citation type="submission" date="2017-08" db="EMBL/GenBank/DDBJ databases">
        <authorList>
            <person name="Brisse S."/>
        </authorList>
    </citation>
    <scope>NUCLEOTIDE SEQUENCE [LARGE SCALE GENOMIC DNA]</scope>
    <source>
        <strain evidence="10">06D021</strain>
    </source>
</reference>
<keyword evidence="4 6" id="KW-1133">Transmembrane helix</keyword>
<feature type="transmembrane region" description="Helical" evidence="6">
    <location>
        <begin position="75"/>
        <end position="93"/>
    </location>
</feature>
<feature type="transmembrane region" description="Helical" evidence="6">
    <location>
        <begin position="323"/>
        <end position="346"/>
    </location>
</feature>
<name>A0A285B3U5_9ENTR</name>
<feature type="transmembrane region" description="Helical" evidence="6">
    <location>
        <begin position="267"/>
        <end position="285"/>
    </location>
</feature>
<dbReference type="GO" id="GO:0022857">
    <property type="term" value="F:transmembrane transporter activity"/>
    <property type="evidence" value="ECO:0007669"/>
    <property type="project" value="InterPro"/>
</dbReference>
<evidence type="ECO:0000256" key="1">
    <source>
        <dbReference type="ARBA" id="ARBA00004651"/>
    </source>
</evidence>
<dbReference type="InterPro" id="IPR050189">
    <property type="entry name" value="MFS_Efflux_Transporters"/>
</dbReference>
<evidence type="ECO:0000313" key="8">
    <source>
        <dbReference type="EMBL" id="MEM0623783.1"/>
    </source>
</evidence>
<feature type="transmembrane region" description="Helical" evidence="6">
    <location>
        <begin position="44"/>
        <end position="63"/>
    </location>
</feature>
<gene>
    <name evidence="8" type="ORF">AAFL32_07785</name>
    <name evidence="9" type="ORF">KOSB73_260270</name>
</gene>
<reference evidence="9" key="1">
    <citation type="submission" date="2017-08" db="EMBL/GenBank/DDBJ databases">
        <authorList>
            <person name="de Groot N.N."/>
        </authorList>
    </citation>
    <scope>NUCLEOTIDE SEQUENCE [LARGE SCALE GENOMIC DNA]</scope>
    <source>
        <strain evidence="9">06D021</strain>
    </source>
</reference>
<evidence type="ECO:0000256" key="2">
    <source>
        <dbReference type="ARBA" id="ARBA00022475"/>
    </source>
</evidence>
<evidence type="ECO:0000313" key="9">
    <source>
        <dbReference type="EMBL" id="SNU35546.1"/>
    </source>
</evidence>
<keyword evidence="3 6" id="KW-0812">Transmembrane</keyword>
<feature type="transmembrane region" description="Helical" evidence="6">
    <location>
        <begin position="202"/>
        <end position="225"/>
    </location>
</feature>
<proteinExistence type="predicted"/>
<keyword evidence="2" id="KW-1003">Cell membrane</keyword>
<dbReference type="RefSeq" id="WP_098140681.1">
    <property type="nucleotide sequence ID" value="NZ_CABGKG010000010.1"/>
</dbReference>
<keyword evidence="5 6" id="KW-0472">Membrane</keyword>
<dbReference type="EMBL" id="FZTC01000019">
    <property type="protein sequence ID" value="SNU35546.1"/>
    <property type="molecule type" value="Genomic_DNA"/>
</dbReference>
<dbReference type="AlphaFoldDB" id="A0A285B3U5"/>
<feature type="transmembrane region" description="Helical" evidence="6">
    <location>
        <begin position="291"/>
        <end position="311"/>
    </location>
</feature>
<feature type="transmembrane region" description="Helical" evidence="6">
    <location>
        <begin position="160"/>
        <end position="182"/>
    </location>
</feature>
<feature type="domain" description="Major facilitator superfamily (MFS) profile" evidence="7">
    <location>
        <begin position="8"/>
        <end position="381"/>
    </location>
</feature>
<dbReference type="InterPro" id="IPR011701">
    <property type="entry name" value="MFS"/>
</dbReference>
<dbReference type="GO" id="GO:0005886">
    <property type="term" value="C:plasma membrane"/>
    <property type="evidence" value="ECO:0007669"/>
    <property type="project" value="UniProtKB-SubCell"/>
</dbReference>
<protein>
    <submittedName>
        <fullName evidence="8">MFS transporter</fullName>
    </submittedName>
    <submittedName>
        <fullName evidence="9">Major facilitator superfamily protein</fullName>
    </submittedName>
</protein>
<dbReference type="PANTHER" id="PTHR43124:SF3">
    <property type="entry name" value="CHLORAMPHENICOL EFFLUX PUMP RV0191"/>
    <property type="match status" value="1"/>
</dbReference>
<dbReference type="EMBL" id="JBCGEM010000004">
    <property type="protein sequence ID" value="MEM0623783.1"/>
    <property type="molecule type" value="Genomic_DNA"/>
</dbReference>
<feature type="transmembrane region" description="Helical" evidence="6">
    <location>
        <begin position="99"/>
        <end position="121"/>
    </location>
</feature>
<evidence type="ECO:0000256" key="4">
    <source>
        <dbReference type="ARBA" id="ARBA00022989"/>
    </source>
</evidence>
<dbReference type="PANTHER" id="PTHR43124">
    <property type="entry name" value="PURINE EFFLUX PUMP PBUE"/>
    <property type="match status" value="1"/>
</dbReference>
<sequence length="387" mass="41429">MPGYLVRATLIIAFVQFINALEYMIFNPLFTWMAPTFQVPVSQAGYVTGIYTLASVISGIGVWRWVGQLKPRRFLLCNMALLGGLTAMTLTTTRFDVLLFWRFLAGVVGGTTMGVASSLLVNIMPPQLRPRALASTIAAFSLVSIVGMPTMLFLSEKIGWQSAPATIGGLCIIALPLIVLALPEQSIEASPQAGLRWSSSLLFHASGNALTQFSPMLIIPLLVPLLTTKLGASGDELPWLFFAGGAAGLCATKLTGRLCQRYSGYRISLLGSLLFILSLSIAFIFNHGGALFMLLFLAAAYCRLVASSAVAMRFPADSARAGFTLLQNTLMSLSTAAAFLLSSWLLSVDGGGERAMQGILLLCALSALPLPWLLRVQEKRLATRAAG</sequence>
<dbReference type="SUPFAM" id="SSF103473">
    <property type="entry name" value="MFS general substrate transporter"/>
    <property type="match status" value="1"/>
</dbReference>